<dbReference type="GO" id="GO:0015171">
    <property type="term" value="F:amino acid transmembrane transporter activity"/>
    <property type="evidence" value="ECO:0007669"/>
    <property type="project" value="TreeGrafter"/>
</dbReference>
<dbReference type="PANTHER" id="PTHR43341">
    <property type="entry name" value="AMINO ACID PERMEASE"/>
    <property type="match status" value="1"/>
</dbReference>
<dbReference type="Proteomes" id="UP000005222">
    <property type="component" value="Chromosome N"/>
</dbReference>
<feature type="transmembrane region" description="Helical" evidence="6">
    <location>
        <begin position="79"/>
        <end position="99"/>
    </location>
</feature>
<dbReference type="InterPro" id="IPR004841">
    <property type="entry name" value="AA-permease/SLC12A_dom"/>
</dbReference>
<organism evidence="8 9">
    <name type="scientific">Pichia sorbitophila (strain ATCC MYA-4447 / BCRC 22081 / CBS 7064 / NBRC 10061 / NRRL Y-12695)</name>
    <name type="common">Hybrid yeast</name>
    <dbReference type="NCBI Taxonomy" id="559304"/>
    <lineage>
        <taxon>Eukaryota</taxon>
        <taxon>Fungi</taxon>
        <taxon>Dikarya</taxon>
        <taxon>Ascomycota</taxon>
        <taxon>Saccharomycotina</taxon>
        <taxon>Pichiomycetes</taxon>
        <taxon>Debaryomycetaceae</taxon>
        <taxon>Millerozyma</taxon>
    </lineage>
</organism>
<evidence type="ECO:0000256" key="6">
    <source>
        <dbReference type="SAM" id="Phobius"/>
    </source>
</evidence>
<dbReference type="InParanoid" id="G8Y0B0"/>
<evidence type="ECO:0000256" key="2">
    <source>
        <dbReference type="ARBA" id="ARBA00006983"/>
    </source>
</evidence>
<dbReference type="InterPro" id="IPR050524">
    <property type="entry name" value="APC_YAT"/>
</dbReference>
<proteinExistence type="inferred from homology"/>
<comment type="similarity">
    <text evidence="2">Belongs to the amino acid-polyamine-organocation (APC) superfamily. YAT (TC 2.A.3.10) family.</text>
</comment>
<feature type="transmembrane region" description="Helical" evidence="6">
    <location>
        <begin position="402"/>
        <end position="424"/>
    </location>
</feature>
<dbReference type="OMA" id="ELPWHNR"/>
<feature type="transmembrane region" description="Helical" evidence="6">
    <location>
        <begin position="188"/>
        <end position="206"/>
    </location>
</feature>
<keyword evidence="4 6" id="KW-1133">Transmembrane helix</keyword>
<keyword evidence="3 6" id="KW-0812">Transmembrane</keyword>
<dbReference type="Gene3D" id="1.20.1740.10">
    <property type="entry name" value="Amino acid/polyamine transporter I"/>
    <property type="match status" value="1"/>
</dbReference>
<evidence type="ECO:0000256" key="1">
    <source>
        <dbReference type="ARBA" id="ARBA00004141"/>
    </source>
</evidence>
<dbReference type="OrthoDB" id="3900342at2759"/>
<dbReference type="PIRSF" id="PIRSF006060">
    <property type="entry name" value="AA_transporter"/>
    <property type="match status" value="1"/>
</dbReference>
<dbReference type="Pfam" id="PF00324">
    <property type="entry name" value="AA_permease"/>
    <property type="match status" value="1"/>
</dbReference>
<feature type="transmembrane region" description="Helical" evidence="6">
    <location>
        <begin position="479"/>
        <end position="499"/>
    </location>
</feature>
<comment type="subcellular location">
    <subcellularLocation>
        <location evidence="1">Membrane</location>
        <topology evidence="1">Multi-pass membrane protein</topology>
    </subcellularLocation>
</comment>
<dbReference type="PANTHER" id="PTHR43341:SF18">
    <property type="entry name" value="AMINO ACID PERMEASE_ SLC12A DOMAIN-CONTAINING PROTEIN"/>
    <property type="match status" value="1"/>
</dbReference>
<reference evidence="8 9" key="1">
    <citation type="journal article" date="2012" name="G3 (Bethesda)">
        <title>Pichia sorbitophila, an interspecies yeast hybrid reveals early steps of genome resolution following polyploidization.</title>
        <authorList>
            <person name="Leh Louis V."/>
            <person name="Despons L."/>
            <person name="Friedrich A."/>
            <person name="Martin T."/>
            <person name="Durrens P."/>
            <person name="Casaregola S."/>
            <person name="Neuveglise C."/>
            <person name="Fairhead C."/>
            <person name="Marck C."/>
            <person name="Cruz J.A."/>
            <person name="Straub M.L."/>
            <person name="Kugler V."/>
            <person name="Sacerdot C."/>
            <person name="Uzunov Z."/>
            <person name="Thierry A."/>
            <person name="Weiss S."/>
            <person name="Bleykasten C."/>
            <person name="De Montigny J."/>
            <person name="Jacques N."/>
            <person name="Jung P."/>
            <person name="Lemaire M."/>
            <person name="Mallet S."/>
            <person name="Morel G."/>
            <person name="Richard G.F."/>
            <person name="Sarkar A."/>
            <person name="Savel G."/>
            <person name="Schacherer J."/>
            <person name="Seret M.L."/>
            <person name="Talla E."/>
            <person name="Samson G."/>
            <person name="Jubin C."/>
            <person name="Poulain J."/>
            <person name="Vacherie B."/>
            <person name="Barbe V."/>
            <person name="Pelletier E."/>
            <person name="Sherman D.J."/>
            <person name="Westhof E."/>
            <person name="Weissenbach J."/>
            <person name="Baret P.V."/>
            <person name="Wincker P."/>
            <person name="Gaillardin C."/>
            <person name="Dujon B."/>
            <person name="Souciet J.L."/>
        </authorList>
    </citation>
    <scope>NUCLEOTIDE SEQUENCE [LARGE SCALE GENOMIC DNA]</scope>
    <source>
        <strain evidence="9">ATCC MYA-4447 / BCRC 22081 / CBS 7064 / NBRC 10061 / NRRL Y-12695</strain>
    </source>
</reference>
<evidence type="ECO:0000256" key="5">
    <source>
        <dbReference type="ARBA" id="ARBA00023136"/>
    </source>
</evidence>
<dbReference type="AlphaFoldDB" id="G8Y0B0"/>
<dbReference type="STRING" id="559304.G8Y0B0"/>
<dbReference type="HOGENOM" id="CLU_007946_12_1_1"/>
<feature type="transmembrane region" description="Helical" evidence="6">
    <location>
        <begin position="155"/>
        <end position="176"/>
    </location>
</feature>
<feature type="transmembrane region" description="Helical" evidence="6">
    <location>
        <begin position="445"/>
        <end position="467"/>
    </location>
</feature>
<sequence length="541" mass="59985">MTSSASNSSKNPDKHVEVAQIDLESEEGSVKINLNHEQKLRRGLERRHVEMLALVGIFGTGLFVSSGSTLALVGNVGMLIAYLFVGIIVCINQAANAEVSSFMPLTGFYIKHAEHLIDEALGFSLGWIMVYGNLVPSELSAAAVIMTYWSDLNPAVWITIFGLVVVSSTIFGVKFYGELEYVLGTLKIMLIMGLFITCLVIDLGGVKGQDRIGFRYWKETPWNSYYTTGSVGKFLAFWKCVSGVVYSFGGVQYISMFGGETKYPRRSIFVAAKRIAIRVLTLYFCIVFVLTLILSSKEPAIATSTGTVSHSPFVIAIKRAKIKVLPHIINAVVLSSAISAANLSQMQGSRILYALASNGRAPKIFLRTTKKGVPYVGIIFVSSFLPLAYMSCSDSASTVFSWFQSITSSNLLVGWCTISLNHIFLHRALKAQGYGRDVLPYKIKFAPYAAWISLFFSFLILLTSGFANFLNGNFDTSSFFSSYFVIPLLIVLTLFWKVLKRTKMHSPKDVDLKTFLDDIEENPEPPIERPKGKEWLFILWA</sequence>
<dbReference type="EMBL" id="FO082046">
    <property type="protein sequence ID" value="CCE86263.1"/>
    <property type="molecule type" value="Genomic_DNA"/>
</dbReference>
<feature type="transmembrane region" description="Helical" evidence="6">
    <location>
        <begin position="51"/>
        <end position="73"/>
    </location>
</feature>
<evidence type="ECO:0000256" key="3">
    <source>
        <dbReference type="ARBA" id="ARBA00022692"/>
    </source>
</evidence>
<accession>G8Y0B0</accession>
<feature type="transmembrane region" description="Helical" evidence="6">
    <location>
        <begin position="275"/>
        <end position="294"/>
    </location>
</feature>
<keyword evidence="5 6" id="KW-0472">Membrane</keyword>
<evidence type="ECO:0000313" key="8">
    <source>
        <dbReference type="EMBL" id="CCE86263.1"/>
    </source>
</evidence>
<dbReference type="GO" id="GO:0016020">
    <property type="term" value="C:membrane"/>
    <property type="evidence" value="ECO:0007669"/>
    <property type="project" value="UniProtKB-SubCell"/>
</dbReference>
<keyword evidence="9" id="KW-1185">Reference proteome</keyword>
<feature type="transmembrane region" description="Helical" evidence="6">
    <location>
        <begin position="372"/>
        <end position="390"/>
    </location>
</feature>
<evidence type="ECO:0000313" key="9">
    <source>
        <dbReference type="Proteomes" id="UP000005222"/>
    </source>
</evidence>
<feature type="domain" description="Amino acid permease/ SLC12A" evidence="7">
    <location>
        <begin position="48"/>
        <end position="503"/>
    </location>
</feature>
<protein>
    <submittedName>
        <fullName evidence="8">Piso0_004742 protein</fullName>
    </submittedName>
</protein>
<name>G8Y0B0_PICSO</name>
<evidence type="ECO:0000259" key="7">
    <source>
        <dbReference type="Pfam" id="PF00324"/>
    </source>
</evidence>
<feature type="transmembrane region" description="Helical" evidence="6">
    <location>
        <begin position="120"/>
        <end position="149"/>
    </location>
</feature>
<dbReference type="eggNOG" id="KOG1286">
    <property type="taxonomic scope" value="Eukaryota"/>
</dbReference>
<gene>
    <name evidence="8" type="primary">Piso0_004742</name>
    <name evidence="8" type="ORF">GNLVRS01_PISO0N00211g</name>
</gene>
<evidence type="ECO:0000256" key="4">
    <source>
        <dbReference type="ARBA" id="ARBA00022989"/>
    </source>
</evidence>
<feature type="transmembrane region" description="Helical" evidence="6">
    <location>
        <begin position="235"/>
        <end position="254"/>
    </location>
</feature>